<name>A0A1C7N5M7_9FUNG</name>
<protein>
    <submittedName>
        <fullName evidence="1">Uncharacterized protein</fullName>
    </submittedName>
</protein>
<dbReference type="Proteomes" id="UP000093000">
    <property type="component" value="Unassembled WGS sequence"/>
</dbReference>
<dbReference type="EMBL" id="LUGH01000527">
    <property type="protein sequence ID" value="OBZ84311.1"/>
    <property type="molecule type" value="Genomic_DNA"/>
</dbReference>
<evidence type="ECO:0000313" key="2">
    <source>
        <dbReference type="Proteomes" id="UP000093000"/>
    </source>
</evidence>
<dbReference type="OrthoDB" id="10463826at2759"/>
<proteinExistence type="predicted"/>
<reference evidence="1 2" key="1">
    <citation type="submission" date="2016-03" db="EMBL/GenBank/DDBJ databases">
        <title>Choanephora cucurbitarum.</title>
        <authorList>
            <person name="Min B."/>
            <person name="Park H."/>
            <person name="Park J.-H."/>
            <person name="Shin H.-D."/>
            <person name="Choi I.-G."/>
        </authorList>
    </citation>
    <scope>NUCLEOTIDE SEQUENCE [LARGE SCALE GENOMIC DNA]</scope>
    <source>
        <strain evidence="1 2">KUS-F28377</strain>
    </source>
</reference>
<dbReference type="AlphaFoldDB" id="A0A1C7N5M7"/>
<comment type="caution">
    <text evidence="1">The sequence shown here is derived from an EMBL/GenBank/DDBJ whole genome shotgun (WGS) entry which is preliminary data.</text>
</comment>
<evidence type="ECO:0000313" key="1">
    <source>
        <dbReference type="EMBL" id="OBZ84311.1"/>
    </source>
</evidence>
<dbReference type="InParanoid" id="A0A1C7N5M7"/>
<keyword evidence="2" id="KW-1185">Reference proteome</keyword>
<gene>
    <name evidence="1" type="ORF">A0J61_07638</name>
</gene>
<organism evidence="1 2">
    <name type="scientific">Choanephora cucurbitarum</name>
    <dbReference type="NCBI Taxonomy" id="101091"/>
    <lineage>
        <taxon>Eukaryota</taxon>
        <taxon>Fungi</taxon>
        <taxon>Fungi incertae sedis</taxon>
        <taxon>Mucoromycota</taxon>
        <taxon>Mucoromycotina</taxon>
        <taxon>Mucoromycetes</taxon>
        <taxon>Mucorales</taxon>
        <taxon>Mucorineae</taxon>
        <taxon>Choanephoraceae</taxon>
        <taxon>Choanephoroideae</taxon>
        <taxon>Choanephora</taxon>
    </lineage>
</organism>
<accession>A0A1C7N5M7</accession>
<sequence length="74" mass="8508">MEASIAPYSRQYRLDISHTALGIQRLSLSVGNCRYTCVSNFYDETSATVQKYRLHLCPYMADYAMSLIYPSRES</sequence>